<dbReference type="GO" id="GO:0007606">
    <property type="term" value="P:sensory perception of chemical stimulus"/>
    <property type="evidence" value="ECO:0007669"/>
    <property type="project" value="InterPro"/>
</dbReference>
<name>A0AA36D9C9_9BILA</name>
<dbReference type="PANTHER" id="PTHR23128:SF132">
    <property type="entry name" value="SERPENTINE RECEPTOR, CLASS E (EPSILON)-RELATED"/>
    <property type="match status" value="1"/>
</dbReference>
<sequence length="243" mass="28176">MFRVFVYCSLMYVMTAILAERVHATIFFHDYDQKRYLFISVQTQIVTTVSSMMGSILYTFGGGKAVMYLFMFDFPFTAILAVLSMAGSYSLHKYNMKKLNDILRRFEWNEYSLSLRFQLKENVRALKLIRLNVMIHGIIMLIGLTLFAGPFVFFDAGSPEQELAWVVLEAAQNYYVFVLQVGLLLYVERWRLGLGRFINRWVFQSKKVCPETTVAVPPYSAATVTDLHFGLLERVWEVARRSS</sequence>
<evidence type="ECO:0008006" key="10">
    <source>
        <dbReference type="Google" id="ProtNLM"/>
    </source>
</evidence>
<dbReference type="Proteomes" id="UP001177023">
    <property type="component" value="Unassembled WGS sequence"/>
</dbReference>
<dbReference type="AlphaFoldDB" id="A0AA36D9C9"/>
<evidence type="ECO:0000313" key="9">
    <source>
        <dbReference type="Proteomes" id="UP001177023"/>
    </source>
</evidence>
<feature type="transmembrane region" description="Helical" evidence="6">
    <location>
        <begin position="133"/>
        <end position="153"/>
    </location>
</feature>
<reference evidence="8" key="1">
    <citation type="submission" date="2023-06" db="EMBL/GenBank/DDBJ databases">
        <authorList>
            <person name="Delattre M."/>
        </authorList>
    </citation>
    <scope>NUCLEOTIDE SEQUENCE</scope>
    <source>
        <strain evidence="8">AF72</strain>
    </source>
</reference>
<comment type="caution">
    <text evidence="8">The sequence shown here is derived from an EMBL/GenBank/DDBJ whole genome shotgun (WGS) entry which is preliminary data.</text>
</comment>
<evidence type="ECO:0000256" key="7">
    <source>
        <dbReference type="SAM" id="SignalP"/>
    </source>
</evidence>
<feature type="transmembrane region" description="Helical" evidence="6">
    <location>
        <begin position="36"/>
        <end position="60"/>
    </location>
</feature>
<evidence type="ECO:0000313" key="8">
    <source>
        <dbReference type="EMBL" id="CAJ0582476.1"/>
    </source>
</evidence>
<evidence type="ECO:0000256" key="6">
    <source>
        <dbReference type="SAM" id="Phobius"/>
    </source>
</evidence>
<keyword evidence="4 6" id="KW-1133">Transmembrane helix</keyword>
<dbReference type="Pfam" id="PF03125">
    <property type="entry name" value="Sre"/>
    <property type="match status" value="1"/>
</dbReference>
<keyword evidence="3 6" id="KW-0812">Transmembrane</keyword>
<dbReference type="PANTHER" id="PTHR23128">
    <property type="entry name" value="SERPENTINE RECEPTOR, CLASS E (EPSILON)-RELATED"/>
    <property type="match status" value="1"/>
</dbReference>
<comment type="subcellular location">
    <subcellularLocation>
        <location evidence="1">Membrane</location>
        <topology evidence="1">Multi-pass membrane protein</topology>
    </subcellularLocation>
</comment>
<feature type="signal peptide" evidence="7">
    <location>
        <begin position="1"/>
        <end position="24"/>
    </location>
</feature>
<dbReference type="InterPro" id="IPR004151">
    <property type="entry name" value="7TM_GPCR_serpentine_rcpt_Sre"/>
</dbReference>
<keyword evidence="5 6" id="KW-0472">Membrane</keyword>
<feature type="chain" id="PRO_5041387431" description="Gustatory receptor" evidence="7">
    <location>
        <begin position="25"/>
        <end position="243"/>
    </location>
</feature>
<feature type="transmembrane region" description="Helical" evidence="6">
    <location>
        <begin position="165"/>
        <end position="187"/>
    </location>
</feature>
<dbReference type="GO" id="GO:0016020">
    <property type="term" value="C:membrane"/>
    <property type="evidence" value="ECO:0007669"/>
    <property type="project" value="UniProtKB-SubCell"/>
</dbReference>
<evidence type="ECO:0000256" key="5">
    <source>
        <dbReference type="ARBA" id="ARBA00023136"/>
    </source>
</evidence>
<keyword evidence="9" id="KW-1185">Reference proteome</keyword>
<gene>
    <name evidence="8" type="ORF">MSPICULIGERA_LOCUS20607</name>
</gene>
<proteinExistence type="inferred from homology"/>
<evidence type="ECO:0000256" key="3">
    <source>
        <dbReference type="ARBA" id="ARBA00022692"/>
    </source>
</evidence>
<organism evidence="8 9">
    <name type="scientific">Mesorhabditis spiculigera</name>
    <dbReference type="NCBI Taxonomy" id="96644"/>
    <lineage>
        <taxon>Eukaryota</taxon>
        <taxon>Metazoa</taxon>
        <taxon>Ecdysozoa</taxon>
        <taxon>Nematoda</taxon>
        <taxon>Chromadorea</taxon>
        <taxon>Rhabditida</taxon>
        <taxon>Rhabditina</taxon>
        <taxon>Rhabditomorpha</taxon>
        <taxon>Rhabditoidea</taxon>
        <taxon>Rhabditidae</taxon>
        <taxon>Mesorhabditinae</taxon>
        <taxon>Mesorhabditis</taxon>
    </lineage>
</organism>
<keyword evidence="7" id="KW-0732">Signal</keyword>
<evidence type="ECO:0000256" key="2">
    <source>
        <dbReference type="ARBA" id="ARBA00006803"/>
    </source>
</evidence>
<evidence type="ECO:0000256" key="4">
    <source>
        <dbReference type="ARBA" id="ARBA00022989"/>
    </source>
</evidence>
<dbReference type="EMBL" id="CATQJA010002664">
    <property type="protein sequence ID" value="CAJ0582476.1"/>
    <property type="molecule type" value="Genomic_DNA"/>
</dbReference>
<feature type="non-terminal residue" evidence="8">
    <location>
        <position position="243"/>
    </location>
</feature>
<comment type="similarity">
    <text evidence="2">Belongs to the nematode receptor-like protein sre family.</text>
</comment>
<accession>A0AA36D9C9</accession>
<feature type="transmembrane region" description="Helical" evidence="6">
    <location>
        <begin position="66"/>
        <end position="89"/>
    </location>
</feature>
<evidence type="ECO:0000256" key="1">
    <source>
        <dbReference type="ARBA" id="ARBA00004141"/>
    </source>
</evidence>
<protein>
    <recommendedName>
        <fullName evidence="10">Gustatory receptor</fullName>
    </recommendedName>
</protein>